<proteinExistence type="inferred from homology"/>
<reference evidence="7" key="1">
    <citation type="journal article" date="1997" name="Nucleic Acids Res.">
        <title>tRNAscan-SE: a program for improved detection of transfer RNA genes in genomic sequence.</title>
        <authorList>
            <person name="Lowe T.M."/>
            <person name="Eddy S.R."/>
        </authorList>
    </citation>
    <scope>NUCLEOTIDE SEQUENCE [LARGE SCALE GENOMIC DNA]</scope>
    <source>
        <strain evidence="7">r\DH55</strain>
    </source>
</reference>
<dbReference type="PANTHER" id="PTHR31232:SF133">
    <property type="entry name" value="S-PROTEIN HOMOLOG"/>
    <property type="match status" value="1"/>
</dbReference>
<name>A0ABM1RTE9_CAMSA</name>
<evidence type="ECO:0000256" key="3">
    <source>
        <dbReference type="ARBA" id="ARBA00022471"/>
    </source>
</evidence>
<accession>A0ABM1RTE9</accession>
<feature type="chain" id="PRO_5044948540" description="S-protein homolog" evidence="6">
    <location>
        <begin position="26"/>
        <end position="171"/>
    </location>
</feature>
<dbReference type="Pfam" id="PF05938">
    <property type="entry name" value="Self-incomp_S1"/>
    <property type="match status" value="1"/>
</dbReference>
<organism evidence="7 9">
    <name type="scientific">Camelina sativa</name>
    <name type="common">False flax</name>
    <name type="synonym">Myagrum sativum</name>
    <dbReference type="NCBI Taxonomy" id="90675"/>
    <lineage>
        <taxon>Eukaryota</taxon>
        <taxon>Viridiplantae</taxon>
        <taxon>Streptophyta</taxon>
        <taxon>Embryophyta</taxon>
        <taxon>Tracheophyta</taxon>
        <taxon>Spermatophyta</taxon>
        <taxon>Magnoliopsida</taxon>
        <taxon>eudicotyledons</taxon>
        <taxon>Gunneridae</taxon>
        <taxon>Pentapetalae</taxon>
        <taxon>rosids</taxon>
        <taxon>malvids</taxon>
        <taxon>Brassicales</taxon>
        <taxon>Brassicaceae</taxon>
        <taxon>Camelineae</taxon>
        <taxon>Camelina</taxon>
    </lineage>
</organism>
<dbReference type="GeneID" id="109133484"/>
<keyword evidence="4 6" id="KW-0964">Secreted</keyword>
<sequence>MSFTNKPNLILLFMIFSTLIFFTLSLDLSNAPAEAPTSYGDGWLPFAKKHVIIINKVKNKEILNVHCKSSKTDLGMVHIPWNGTWDFRFHVNFSKTTKFHCHFTWTGGGSHYFYIFKVSRDDHVHGKFLVCKECIWEVGRDDKNPICRIPRSEKDKPYCFKWEDGPWKKLL</sequence>
<evidence type="ECO:0000256" key="2">
    <source>
        <dbReference type="ARBA" id="ARBA00005581"/>
    </source>
</evidence>
<dbReference type="RefSeq" id="XP_019102287.1">
    <property type="nucleotide sequence ID" value="XM_019246742.1"/>
</dbReference>
<keyword evidence="3 6" id="KW-0713">Self-incompatibility</keyword>
<dbReference type="PANTHER" id="PTHR31232">
    <property type="match status" value="1"/>
</dbReference>
<comment type="subcellular location">
    <subcellularLocation>
        <location evidence="1 6">Secreted</location>
    </subcellularLocation>
</comment>
<dbReference type="RefSeq" id="XP_019102286.1">
    <property type="nucleotide sequence ID" value="XM_019246741.1"/>
</dbReference>
<protein>
    <recommendedName>
        <fullName evidence="6">S-protein homolog</fullName>
    </recommendedName>
</protein>
<evidence type="ECO:0000256" key="1">
    <source>
        <dbReference type="ARBA" id="ARBA00004613"/>
    </source>
</evidence>
<feature type="signal peptide" evidence="6">
    <location>
        <begin position="1"/>
        <end position="25"/>
    </location>
</feature>
<dbReference type="Proteomes" id="UP000694864">
    <property type="component" value="Chromosome 6"/>
</dbReference>
<evidence type="ECO:0000256" key="6">
    <source>
        <dbReference type="RuleBase" id="RU367044"/>
    </source>
</evidence>
<evidence type="ECO:0000256" key="4">
    <source>
        <dbReference type="ARBA" id="ARBA00022525"/>
    </source>
</evidence>
<reference evidence="7" key="2">
    <citation type="journal article" date="2014" name="Nat. Commun.">
        <title>The emerging biofuel crop Camelina sativa retains a highly undifferentiated hexaploid genome structure.</title>
        <authorList>
            <person name="Kagale S."/>
            <person name="Koh C."/>
            <person name="Nixon J."/>
            <person name="Bollina V."/>
            <person name="Clarke W.E."/>
            <person name="Tuteja R."/>
            <person name="Spillane C."/>
            <person name="Robinson S.J."/>
            <person name="Links M.G."/>
            <person name="Clarke C."/>
            <person name="Higgins E.E."/>
            <person name="Huebert T."/>
            <person name="Sharpe A.G."/>
            <person name="Parkin I.A."/>
        </authorList>
    </citation>
    <scope>NUCLEOTIDE SEQUENCE [LARGE SCALE GENOMIC DNA]</scope>
    <source>
        <strain evidence="7">r\DH55</strain>
    </source>
</reference>
<evidence type="ECO:0000313" key="9">
    <source>
        <dbReference type="RefSeq" id="XP_019102287.1"/>
    </source>
</evidence>
<evidence type="ECO:0000313" key="8">
    <source>
        <dbReference type="RefSeq" id="XP_019102286.1"/>
    </source>
</evidence>
<comment type="similarity">
    <text evidence="2 6">Belongs to the plant self-incompatibility (S1) protein family.</text>
</comment>
<gene>
    <name evidence="9" type="primary">LOC109133484</name>
    <name evidence="8" type="synonym">LOC104791093</name>
</gene>
<keyword evidence="5 6" id="KW-0732">Signal</keyword>
<evidence type="ECO:0000256" key="5">
    <source>
        <dbReference type="ARBA" id="ARBA00022729"/>
    </source>
</evidence>
<dbReference type="InterPro" id="IPR010264">
    <property type="entry name" value="Self-incomp_S1"/>
</dbReference>
<dbReference type="GeneID" id="104791093"/>
<keyword evidence="7" id="KW-1185">Reference proteome</keyword>
<reference evidence="8 9" key="3">
    <citation type="submission" date="2025-05" db="UniProtKB">
        <authorList>
            <consortium name="RefSeq"/>
        </authorList>
    </citation>
    <scope>IDENTIFICATION</scope>
    <source>
        <tissue evidence="8 9">Leaf</tissue>
    </source>
</reference>
<evidence type="ECO:0000313" key="7">
    <source>
        <dbReference type="Proteomes" id="UP000694864"/>
    </source>
</evidence>